<dbReference type="InterPro" id="IPR050204">
    <property type="entry name" value="AraC_XylS_family_regulators"/>
</dbReference>
<keyword evidence="2" id="KW-0238">DNA-binding</keyword>
<sequence>MHGPDTAPDDPGPFKIQGHSNGTILVKSNTEAQPEAGLICGRLRFDHAGENLVLSALPEVIVIKGAVGRDSSNIRQLITFLAEELNGARAGASAIAADMASSLMIIVVRAHLESEHASDGLLSLLGHPQAGRAVAAMLDQPGRAWSLDELATLANASRANLVRIFRKTAHVPPLAFLSEMRLELARRKLRASNRPLAGIAAEVGFQSESAFSKAFHLRFGIRPGGARTASARAG</sequence>
<accession>H0HYJ4</accession>
<dbReference type="PANTHER" id="PTHR46796:SF7">
    <property type="entry name" value="ARAC FAMILY TRANSCRIPTIONAL REGULATOR"/>
    <property type="match status" value="1"/>
</dbReference>
<evidence type="ECO:0000256" key="1">
    <source>
        <dbReference type="ARBA" id="ARBA00023015"/>
    </source>
</evidence>
<keyword evidence="1" id="KW-0805">Transcription regulation</keyword>
<dbReference type="Pfam" id="PF12833">
    <property type="entry name" value="HTH_18"/>
    <property type="match status" value="1"/>
</dbReference>
<evidence type="ECO:0000259" key="5">
    <source>
        <dbReference type="PROSITE" id="PS01124"/>
    </source>
</evidence>
<evidence type="ECO:0000256" key="3">
    <source>
        <dbReference type="ARBA" id="ARBA00023163"/>
    </source>
</evidence>
<dbReference type="Proteomes" id="UP000003250">
    <property type="component" value="Unassembled WGS sequence"/>
</dbReference>
<evidence type="ECO:0000313" key="7">
    <source>
        <dbReference type="Proteomes" id="UP000003250"/>
    </source>
</evidence>
<dbReference type="EMBL" id="AHAM01000221">
    <property type="protein sequence ID" value="EHK54203.1"/>
    <property type="molecule type" value="Genomic_DNA"/>
</dbReference>
<dbReference type="SUPFAM" id="SSF46689">
    <property type="entry name" value="Homeodomain-like"/>
    <property type="match status" value="2"/>
</dbReference>
<feature type="region of interest" description="Disordered" evidence="4">
    <location>
        <begin position="1"/>
        <end position="20"/>
    </location>
</feature>
<dbReference type="InterPro" id="IPR032783">
    <property type="entry name" value="AraC_lig"/>
</dbReference>
<dbReference type="Gene3D" id="1.10.10.60">
    <property type="entry name" value="Homeodomain-like"/>
    <property type="match status" value="2"/>
</dbReference>
<dbReference type="PANTHER" id="PTHR46796">
    <property type="entry name" value="HTH-TYPE TRANSCRIPTIONAL ACTIVATOR RHAS-RELATED"/>
    <property type="match status" value="1"/>
</dbReference>
<gene>
    <name evidence="6" type="ORF">MAXJ12_26373</name>
</gene>
<name>H0HYJ4_9HYPH</name>
<evidence type="ECO:0000256" key="4">
    <source>
        <dbReference type="SAM" id="MobiDB-lite"/>
    </source>
</evidence>
<dbReference type="AlphaFoldDB" id="H0HYJ4"/>
<feature type="domain" description="HTH araC/xylS-type" evidence="5">
    <location>
        <begin position="131"/>
        <end position="229"/>
    </location>
</feature>
<dbReference type="InterPro" id="IPR009057">
    <property type="entry name" value="Homeodomain-like_sf"/>
</dbReference>
<dbReference type="SMART" id="SM00342">
    <property type="entry name" value="HTH_ARAC"/>
    <property type="match status" value="1"/>
</dbReference>
<protein>
    <submittedName>
        <fullName evidence="6">AraC family transcriptional regulator</fullName>
    </submittedName>
</protein>
<dbReference type="InterPro" id="IPR018060">
    <property type="entry name" value="HTH_AraC"/>
</dbReference>
<dbReference type="Pfam" id="PF12852">
    <property type="entry name" value="Cupin_6"/>
    <property type="match status" value="1"/>
</dbReference>
<keyword evidence="7" id="KW-1185">Reference proteome</keyword>
<dbReference type="PROSITE" id="PS01124">
    <property type="entry name" value="HTH_ARAC_FAMILY_2"/>
    <property type="match status" value="1"/>
</dbReference>
<organism evidence="6 7">
    <name type="scientific">Mesorhizobium alhagi CCNWXJ12-2</name>
    <dbReference type="NCBI Taxonomy" id="1107882"/>
    <lineage>
        <taxon>Bacteria</taxon>
        <taxon>Pseudomonadati</taxon>
        <taxon>Pseudomonadota</taxon>
        <taxon>Alphaproteobacteria</taxon>
        <taxon>Hyphomicrobiales</taxon>
        <taxon>Phyllobacteriaceae</taxon>
        <taxon>Allomesorhizobium</taxon>
    </lineage>
</organism>
<keyword evidence="3" id="KW-0804">Transcription</keyword>
<evidence type="ECO:0000256" key="2">
    <source>
        <dbReference type="ARBA" id="ARBA00023125"/>
    </source>
</evidence>
<evidence type="ECO:0000313" key="6">
    <source>
        <dbReference type="EMBL" id="EHK54203.1"/>
    </source>
</evidence>
<dbReference type="GO" id="GO:0043565">
    <property type="term" value="F:sequence-specific DNA binding"/>
    <property type="evidence" value="ECO:0007669"/>
    <property type="project" value="InterPro"/>
</dbReference>
<dbReference type="GO" id="GO:0003700">
    <property type="term" value="F:DNA-binding transcription factor activity"/>
    <property type="evidence" value="ECO:0007669"/>
    <property type="project" value="InterPro"/>
</dbReference>
<proteinExistence type="predicted"/>
<dbReference type="PATRIC" id="fig|1107882.3.peg.5119"/>
<reference evidence="6 7" key="1">
    <citation type="journal article" date="2012" name="J. Bacteriol.">
        <title>Draft Genome Sequence of Mesorhizobium alhagi CCNWXJ12-2T, a Novel Salt-Resistant Species Isolated from the Desert of Northwestern China.</title>
        <authorList>
            <person name="Zhou M."/>
            <person name="Chen W."/>
            <person name="Chen H."/>
            <person name="Wei G."/>
        </authorList>
    </citation>
    <scope>NUCLEOTIDE SEQUENCE [LARGE SCALE GENOMIC DNA]</scope>
    <source>
        <strain evidence="6 7">CCNWXJ12-2</strain>
    </source>
</reference>